<dbReference type="Proteomes" id="UP000182544">
    <property type="component" value="Unassembled WGS sequence"/>
</dbReference>
<dbReference type="EC" id="3.2.1.31" evidence="2"/>
<dbReference type="PANTHER" id="PTHR10066:SF67">
    <property type="entry name" value="BETA-GLUCURONIDASE"/>
    <property type="match status" value="1"/>
</dbReference>
<evidence type="ECO:0000256" key="4">
    <source>
        <dbReference type="ARBA" id="ARBA00022801"/>
    </source>
</evidence>
<dbReference type="GO" id="GO:0005975">
    <property type="term" value="P:carbohydrate metabolic process"/>
    <property type="evidence" value="ECO:0007669"/>
    <property type="project" value="InterPro"/>
</dbReference>
<dbReference type="Gene3D" id="2.60.40.10">
    <property type="entry name" value="Immunoglobulins"/>
    <property type="match status" value="1"/>
</dbReference>
<feature type="domain" description="Glycosyl hydrolases family 2 sugar binding" evidence="8">
    <location>
        <begin position="84"/>
        <end position="208"/>
    </location>
</feature>
<dbReference type="InterPro" id="IPR006104">
    <property type="entry name" value="Glyco_hydro_2_N"/>
</dbReference>
<accession>A0A1K2IG56</accession>
<keyword evidence="10" id="KW-1185">Reference proteome</keyword>
<dbReference type="InterPro" id="IPR036156">
    <property type="entry name" value="Beta-gal/glucu_dom_sf"/>
</dbReference>
<evidence type="ECO:0000259" key="6">
    <source>
        <dbReference type="Pfam" id="PF00703"/>
    </source>
</evidence>
<dbReference type="EMBL" id="FPKV01000002">
    <property type="protein sequence ID" value="SFZ91359.1"/>
    <property type="molecule type" value="Genomic_DNA"/>
</dbReference>
<dbReference type="InterPro" id="IPR023232">
    <property type="entry name" value="Glyco_hydro_2_AS"/>
</dbReference>
<dbReference type="SUPFAM" id="SSF51445">
    <property type="entry name" value="(Trans)glycosidases"/>
    <property type="match status" value="1"/>
</dbReference>
<feature type="domain" description="Glycoside hydrolase family 2 immunoglobulin-like beta-sandwich" evidence="6">
    <location>
        <begin position="216"/>
        <end position="304"/>
    </location>
</feature>
<dbReference type="PANTHER" id="PTHR10066">
    <property type="entry name" value="BETA-GLUCURONIDASE"/>
    <property type="match status" value="1"/>
</dbReference>
<protein>
    <recommendedName>
        <fullName evidence="3">Beta-glucuronidase</fullName>
        <ecNumber evidence="2">3.2.1.31</ecNumber>
    </recommendedName>
</protein>
<evidence type="ECO:0000313" key="9">
    <source>
        <dbReference type="EMBL" id="SFZ91359.1"/>
    </source>
</evidence>
<evidence type="ECO:0000259" key="8">
    <source>
        <dbReference type="Pfam" id="PF02837"/>
    </source>
</evidence>
<dbReference type="Pfam" id="PF00703">
    <property type="entry name" value="Glyco_hydro_2"/>
    <property type="match status" value="1"/>
</dbReference>
<evidence type="ECO:0000256" key="2">
    <source>
        <dbReference type="ARBA" id="ARBA00012761"/>
    </source>
</evidence>
<evidence type="ECO:0000259" key="7">
    <source>
        <dbReference type="Pfam" id="PF02836"/>
    </source>
</evidence>
<dbReference type="GO" id="GO:0019391">
    <property type="term" value="P:glucuronoside catabolic process"/>
    <property type="evidence" value="ECO:0007669"/>
    <property type="project" value="TreeGrafter"/>
</dbReference>
<dbReference type="OrthoDB" id="9801077at2"/>
<dbReference type="Gene3D" id="3.20.20.80">
    <property type="entry name" value="Glycosidases"/>
    <property type="match status" value="1"/>
</dbReference>
<dbReference type="AlphaFoldDB" id="A0A1K2IG56"/>
<dbReference type="Gene3D" id="2.60.120.260">
    <property type="entry name" value="Galactose-binding domain-like"/>
    <property type="match status" value="1"/>
</dbReference>
<keyword evidence="4" id="KW-0378">Hydrolase</keyword>
<gene>
    <name evidence="9" type="ORF">SAMN05428642_10221</name>
</gene>
<dbReference type="PRINTS" id="PR00132">
    <property type="entry name" value="GLHYDRLASE2"/>
</dbReference>
<dbReference type="InterPro" id="IPR006101">
    <property type="entry name" value="Glyco_hydro_2"/>
</dbReference>
<proteinExistence type="inferred from homology"/>
<dbReference type="STRING" id="369401.SAMN05428642_10221"/>
<dbReference type="InterPro" id="IPR006102">
    <property type="entry name" value="Ig-like_GH2"/>
</dbReference>
<dbReference type="Pfam" id="PF02837">
    <property type="entry name" value="Glyco_hydro_2_N"/>
    <property type="match status" value="1"/>
</dbReference>
<dbReference type="InterPro" id="IPR008979">
    <property type="entry name" value="Galactose-bd-like_sf"/>
</dbReference>
<keyword evidence="5" id="KW-0326">Glycosidase</keyword>
<dbReference type="PROSITE" id="PS00608">
    <property type="entry name" value="GLYCOSYL_HYDROL_F2_2"/>
    <property type="match status" value="1"/>
</dbReference>
<reference evidence="9 10" key="1">
    <citation type="submission" date="2016-10" db="EMBL/GenBank/DDBJ databases">
        <authorList>
            <person name="de Groot N.N."/>
        </authorList>
    </citation>
    <scope>NUCLEOTIDE SEQUENCE [LARGE SCALE GENOMIC DNA]</scope>
    <source>
        <strain evidence="9 10">DSM 18180</strain>
    </source>
</reference>
<dbReference type="InterPro" id="IPR013783">
    <property type="entry name" value="Ig-like_fold"/>
</dbReference>
<dbReference type="GO" id="GO:0004566">
    <property type="term" value="F:beta-glucuronidase activity"/>
    <property type="evidence" value="ECO:0007669"/>
    <property type="project" value="UniProtKB-EC"/>
</dbReference>
<organism evidence="9 10">
    <name type="scientific">Flaviramulus basaltis</name>
    <dbReference type="NCBI Taxonomy" id="369401"/>
    <lineage>
        <taxon>Bacteria</taxon>
        <taxon>Pseudomonadati</taxon>
        <taxon>Bacteroidota</taxon>
        <taxon>Flavobacteriia</taxon>
        <taxon>Flavobacteriales</taxon>
        <taxon>Flavobacteriaceae</taxon>
        <taxon>Flaviramulus</taxon>
    </lineage>
</organism>
<dbReference type="SUPFAM" id="SSF49303">
    <property type="entry name" value="beta-Galactosidase/glucuronidase domain"/>
    <property type="match status" value="1"/>
</dbReference>
<dbReference type="SUPFAM" id="SSF49785">
    <property type="entry name" value="Galactose-binding domain-like"/>
    <property type="match status" value="1"/>
</dbReference>
<evidence type="ECO:0000256" key="1">
    <source>
        <dbReference type="ARBA" id="ARBA00007401"/>
    </source>
</evidence>
<dbReference type="GO" id="GO:0030246">
    <property type="term" value="F:carbohydrate binding"/>
    <property type="evidence" value="ECO:0007669"/>
    <property type="project" value="TreeGrafter"/>
</dbReference>
<comment type="similarity">
    <text evidence="1">Belongs to the glycosyl hydrolase 2 family.</text>
</comment>
<evidence type="ECO:0000256" key="3">
    <source>
        <dbReference type="ARBA" id="ARBA00016205"/>
    </source>
</evidence>
<evidence type="ECO:0000313" key="10">
    <source>
        <dbReference type="Proteomes" id="UP000182544"/>
    </source>
</evidence>
<feature type="domain" description="Glycoside hydrolase family 2 catalytic" evidence="7">
    <location>
        <begin position="309"/>
        <end position="544"/>
    </location>
</feature>
<dbReference type="InterPro" id="IPR006103">
    <property type="entry name" value="Glyco_hydro_2_cat"/>
</dbReference>
<name>A0A1K2IG56_9FLAO</name>
<dbReference type="InterPro" id="IPR017853">
    <property type="entry name" value="GH"/>
</dbReference>
<sequence length="610" mass="70894">MKSKILLLLFLLSNVLIYSQEKLLHNNYLREGLSLNGQWNYIVDMYETGYYNYRWEPHDGSENPGAGAFFTNKKPENKMDLVEFDFDTAPTLNVPGDWNSQKENLYFYEGSLWYKKSFNIKNYNSSKRYYIHFGAVNYRADVYVNGKKLGTHKGGFTPFNFDMSHLVNAKDNFVIVKVDNKRAADEVPTLNTDWWNYGGITRDVTIYELNETFIEDYSLQLDKNNNKLLRGYIQLNGEAKANKEVSISIPELKLIKIFKTDNTGVAKVEFSVKKLEYWSDINPKLYDVILSLNDDDISDKIGFRQITTQGSDILLNGKKIFLKGISIHEENPIRGGRAYSMEDAKLLLSWAKDLGCNFMRLAHYPHNENMARLADEWGIMVWEEIPVYWTIDWKNQETYKKAEQQLTEVISRDKNRASVIIWSMANETPQSEPRFNFLSNLAKTTRTLDNTRLISAALEDHGKVGDENTMIVEDKFAEVVDILSFNQYYGWYGGDVDNIKNIKWDVNYNKPIIISEFGAGAKQGYHADNLTRWSEEFQDLLYKETLPTLAKIPQLSGITPWILVDFRSPRRMLIPQQEGWNRKGLISEEGNRKKAFYTLQKFYKELKIDD</sequence>
<evidence type="ECO:0000256" key="5">
    <source>
        <dbReference type="ARBA" id="ARBA00023295"/>
    </source>
</evidence>
<dbReference type="Pfam" id="PF02836">
    <property type="entry name" value="Glyco_hydro_2_C"/>
    <property type="match status" value="1"/>
</dbReference>
<dbReference type="RefSeq" id="WP_072401037.1">
    <property type="nucleotide sequence ID" value="NZ_FPKV01000002.1"/>
</dbReference>